<dbReference type="SUPFAM" id="SSF52821">
    <property type="entry name" value="Rhodanese/Cell cycle control phosphatase"/>
    <property type="match status" value="1"/>
</dbReference>
<dbReference type="Pfam" id="PF00581">
    <property type="entry name" value="Rhodanese"/>
    <property type="match status" value="1"/>
</dbReference>
<dbReference type="EMBL" id="DSDS01000040">
    <property type="protein sequence ID" value="HET97443.1"/>
    <property type="molecule type" value="Genomic_DNA"/>
</dbReference>
<comment type="caution">
    <text evidence="2">The sequence shown here is derived from an EMBL/GenBank/DDBJ whole genome shotgun (WGS) entry which is preliminary data.</text>
</comment>
<dbReference type="AlphaFoldDB" id="A0A7C2THY7"/>
<dbReference type="Gene3D" id="3.40.250.10">
    <property type="entry name" value="Rhodanese-like domain"/>
    <property type="match status" value="1"/>
</dbReference>
<name>A0A7C2THY7_9BACT</name>
<organism evidence="2">
    <name type="scientific">Desulfurivibrio alkaliphilus</name>
    <dbReference type="NCBI Taxonomy" id="427923"/>
    <lineage>
        <taxon>Bacteria</taxon>
        <taxon>Pseudomonadati</taxon>
        <taxon>Thermodesulfobacteriota</taxon>
        <taxon>Desulfobulbia</taxon>
        <taxon>Desulfobulbales</taxon>
        <taxon>Desulfobulbaceae</taxon>
        <taxon>Desulfurivibrio</taxon>
    </lineage>
</organism>
<proteinExistence type="predicted"/>
<dbReference type="SMART" id="SM00450">
    <property type="entry name" value="RHOD"/>
    <property type="match status" value="1"/>
</dbReference>
<protein>
    <submittedName>
        <fullName evidence="2">Rhodanese-like domain-containing protein</fullName>
    </submittedName>
</protein>
<dbReference type="PROSITE" id="PS50206">
    <property type="entry name" value="RHODANESE_3"/>
    <property type="match status" value="1"/>
</dbReference>
<sequence length="145" mass="15761">MFKHGILVGTFLLAVGVGSAHAFLSIFSGGYQYITAEELNKRIEAGDAMVLLDICPADEFAAGHIPGSIETNAYPTQTDEERNRLNKGLAALRAGNEDIIIVCPGGGGGARRTVDYYKAQGIDEKRMYILQNGLKKWPYKKVPKS</sequence>
<evidence type="ECO:0000259" key="1">
    <source>
        <dbReference type="PROSITE" id="PS50206"/>
    </source>
</evidence>
<gene>
    <name evidence="2" type="ORF">ENN98_01805</name>
</gene>
<reference evidence="2" key="1">
    <citation type="journal article" date="2020" name="mSystems">
        <title>Genome- and Community-Level Interaction Insights into Carbon Utilization and Element Cycling Functions of Hydrothermarchaeota in Hydrothermal Sediment.</title>
        <authorList>
            <person name="Zhou Z."/>
            <person name="Liu Y."/>
            <person name="Xu W."/>
            <person name="Pan J."/>
            <person name="Luo Z.H."/>
            <person name="Li M."/>
        </authorList>
    </citation>
    <scope>NUCLEOTIDE SEQUENCE [LARGE SCALE GENOMIC DNA]</scope>
    <source>
        <strain evidence="2">SpSt-1224</strain>
    </source>
</reference>
<evidence type="ECO:0000313" key="2">
    <source>
        <dbReference type="EMBL" id="HET97443.1"/>
    </source>
</evidence>
<accession>A0A7C2THY7</accession>
<dbReference type="InterPro" id="IPR001763">
    <property type="entry name" value="Rhodanese-like_dom"/>
</dbReference>
<dbReference type="CDD" id="cd00158">
    <property type="entry name" value="RHOD"/>
    <property type="match status" value="1"/>
</dbReference>
<dbReference type="Proteomes" id="UP000885986">
    <property type="component" value="Unassembled WGS sequence"/>
</dbReference>
<feature type="domain" description="Rhodanese" evidence="1">
    <location>
        <begin position="45"/>
        <end position="143"/>
    </location>
</feature>
<dbReference type="InterPro" id="IPR036873">
    <property type="entry name" value="Rhodanese-like_dom_sf"/>
</dbReference>